<dbReference type="EC" id="2.7.7.65" evidence="2"/>
<feature type="domain" description="HAMP" evidence="5">
    <location>
        <begin position="380"/>
        <end position="432"/>
    </location>
</feature>
<evidence type="ECO:0000259" key="5">
    <source>
        <dbReference type="PROSITE" id="PS50885"/>
    </source>
</evidence>
<evidence type="ECO:0000259" key="6">
    <source>
        <dbReference type="PROSITE" id="PS50887"/>
    </source>
</evidence>
<organism evidence="7 10">
    <name type="scientific">Vibrio tubiashii ATCC 19109</name>
    <dbReference type="NCBI Taxonomy" id="1051646"/>
    <lineage>
        <taxon>Bacteria</taxon>
        <taxon>Pseudomonadati</taxon>
        <taxon>Pseudomonadota</taxon>
        <taxon>Gammaproteobacteria</taxon>
        <taxon>Vibrionales</taxon>
        <taxon>Vibrionaceae</taxon>
        <taxon>Vibrio</taxon>
        <taxon>Vibrio oreintalis group</taxon>
    </lineage>
</organism>
<dbReference type="NCBIfam" id="TIGR00254">
    <property type="entry name" value="GGDEF"/>
    <property type="match status" value="1"/>
</dbReference>
<dbReference type="Proteomes" id="UP000003836">
    <property type="component" value="Unassembled WGS sequence"/>
</dbReference>
<dbReference type="EMBL" id="AFWI01000172">
    <property type="protein sequence ID" value="EGU51543.1"/>
    <property type="molecule type" value="Genomic_DNA"/>
</dbReference>
<comment type="cofactor">
    <cofactor evidence="1">
        <name>Mg(2+)</name>
        <dbReference type="ChEBI" id="CHEBI:18420"/>
    </cofactor>
</comment>
<dbReference type="Gene3D" id="6.10.340.10">
    <property type="match status" value="1"/>
</dbReference>
<dbReference type="GO" id="GO:1902201">
    <property type="term" value="P:negative regulation of bacterial-type flagellum-dependent cell motility"/>
    <property type="evidence" value="ECO:0007669"/>
    <property type="project" value="TreeGrafter"/>
</dbReference>
<reference evidence="7 10" key="3">
    <citation type="submission" date="2014-08" db="EMBL/GenBank/DDBJ databases">
        <title>First Complete Genome Sequence of the Shellfish Pathogen Vibrio tubiashii.</title>
        <authorList>
            <person name="Richards G.P."/>
            <person name="Needleman D.S."/>
            <person name="Watson M.A."/>
            <person name="Bono J.L."/>
        </authorList>
    </citation>
    <scope>NUCLEOTIDE SEQUENCE [LARGE SCALE GENOMIC DNA]</scope>
    <source>
        <strain evidence="7 10">ATCC 19109</strain>
    </source>
</reference>
<dbReference type="GO" id="GO:0043709">
    <property type="term" value="P:cell adhesion involved in single-species biofilm formation"/>
    <property type="evidence" value="ECO:0007669"/>
    <property type="project" value="TreeGrafter"/>
</dbReference>
<dbReference type="SUPFAM" id="SSF158472">
    <property type="entry name" value="HAMP domain-like"/>
    <property type="match status" value="1"/>
</dbReference>
<dbReference type="InterPro" id="IPR003660">
    <property type="entry name" value="HAMP_dom"/>
</dbReference>
<dbReference type="GO" id="GO:0005886">
    <property type="term" value="C:plasma membrane"/>
    <property type="evidence" value="ECO:0007669"/>
    <property type="project" value="TreeGrafter"/>
</dbReference>
<dbReference type="FunFam" id="3.30.70.270:FF:000001">
    <property type="entry name" value="Diguanylate cyclase domain protein"/>
    <property type="match status" value="1"/>
</dbReference>
<dbReference type="Pfam" id="PF00990">
    <property type="entry name" value="GGDEF"/>
    <property type="match status" value="1"/>
</dbReference>
<evidence type="ECO:0000313" key="8">
    <source>
        <dbReference type="EMBL" id="EGU51543.1"/>
    </source>
</evidence>
<dbReference type="InterPro" id="IPR050469">
    <property type="entry name" value="Diguanylate_Cyclase"/>
</dbReference>
<keyword evidence="9" id="KW-1185">Reference proteome</keyword>
<comment type="catalytic activity">
    <reaction evidence="3">
        <text>2 GTP = 3',3'-c-di-GMP + 2 diphosphate</text>
        <dbReference type="Rhea" id="RHEA:24898"/>
        <dbReference type="ChEBI" id="CHEBI:33019"/>
        <dbReference type="ChEBI" id="CHEBI:37565"/>
        <dbReference type="ChEBI" id="CHEBI:58805"/>
        <dbReference type="EC" id="2.7.7.65"/>
    </reaction>
</comment>
<evidence type="ECO:0000313" key="9">
    <source>
        <dbReference type="Proteomes" id="UP000003836"/>
    </source>
</evidence>
<dbReference type="InterPro" id="IPR029787">
    <property type="entry name" value="Nucleotide_cyclase"/>
</dbReference>
<dbReference type="PROSITE" id="PS50885">
    <property type="entry name" value="HAMP"/>
    <property type="match status" value="1"/>
</dbReference>
<evidence type="ECO:0000313" key="10">
    <source>
        <dbReference type="Proteomes" id="UP000030071"/>
    </source>
</evidence>
<dbReference type="KEGG" id="vtu:IX91_15615"/>
<evidence type="ECO:0000256" key="3">
    <source>
        <dbReference type="ARBA" id="ARBA00034247"/>
    </source>
</evidence>
<accession>F9T995</accession>
<protein>
    <recommendedName>
        <fullName evidence="2">diguanylate cyclase</fullName>
        <ecNumber evidence="2">2.7.7.65</ecNumber>
    </recommendedName>
</protein>
<dbReference type="EMBL" id="CP009355">
    <property type="protein sequence ID" value="AIW15526.1"/>
    <property type="molecule type" value="Genomic_DNA"/>
</dbReference>
<keyword evidence="4" id="KW-1133">Transmembrane helix</keyword>
<dbReference type="PANTHER" id="PTHR45138:SF9">
    <property type="entry name" value="DIGUANYLATE CYCLASE DGCM-RELATED"/>
    <property type="match status" value="1"/>
</dbReference>
<dbReference type="CDD" id="cd01949">
    <property type="entry name" value="GGDEF"/>
    <property type="match status" value="1"/>
</dbReference>
<gene>
    <name evidence="7" type="ORF">IX91_15615</name>
    <name evidence="8" type="ORF">VITU9109_24515</name>
</gene>
<dbReference type="GO" id="GO:0007165">
    <property type="term" value="P:signal transduction"/>
    <property type="evidence" value="ECO:0007669"/>
    <property type="project" value="InterPro"/>
</dbReference>
<reference evidence="8" key="1">
    <citation type="submission" date="2011-08" db="EMBL/GenBank/DDBJ databases">
        <authorList>
            <person name="Hoffman M."/>
            <person name="Strain E.A."/>
            <person name="Brown E."/>
            <person name="Allard M.W."/>
        </authorList>
    </citation>
    <scope>NUCLEOTIDE SEQUENCE</scope>
    <source>
        <strain evidence="8">ATCC 19109</strain>
    </source>
</reference>
<dbReference type="PATRIC" id="fig|1051646.9.peg.3029"/>
<dbReference type="HOGENOM" id="CLU_447479_0_0_6"/>
<dbReference type="SMART" id="SM00267">
    <property type="entry name" value="GGDEF"/>
    <property type="match status" value="1"/>
</dbReference>
<keyword evidence="4" id="KW-0812">Transmembrane</keyword>
<dbReference type="STRING" id="1051646.IX91_15615"/>
<keyword evidence="4" id="KW-0472">Membrane</keyword>
<dbReference type="RefSeq" id="WP_004746363.1">
    <property type="nucleotide sequence ID" value="NZ_AFWI01000172.1"/>
</dbReference>
<sequence length="603" mass="68246">MSRLRYKIFLLFIPLIACIFLFGHGYFVARKNLMLEHINQTSRLATAQVAVDIGYFAERRLGEFDDISAQLQQCHQIEVSTSPISVASALSYSAGFSALFVSDINGHANQFTLSANPSNRYVLRKNLNGASLLDSNHLSLLMRSAADWKLAAPKREKQLKQLVSALSELKNRGEENSIASRKLTQELIKLRQMKHLPKAVVTMVDDTTVAKLGLIYNTSTYFFSRPLLDCQHNLIGFYTVVLDRTILEDQLFAVKQNFLKQGLHAVDIALIRNKDEHIITGYRYLEQSKLTEYKLNQNTVPVMREDLGGILTNQTVDINPSIASSLLLDTSHSHKTGISVVLFVDQDEINRVSQMIRKEVDIYIAVSITLFILLFLFVSRYVAKPIITLRKQIRLLSTGGNPKIERTTRKDEIGELLNAFEKMTQTIRHKEQQLTKLAQYDPLTGIFNRRALMDAVRDIEALHHHTTIVFMLDLDHFKMVNDQFGHAVGDNVLRNVTALIKQDIRHSDIFGRMGGEEFTVILPETKLEKGIQIAERIRKSIEVFLGDSLPEPSSHQPLTISIGVSVWQGGSFSKALANADKYLYRAKKQGRNQVVYEGKCESK</sequence>
<reference evidence="8 9" key="2">
    <citation type="journal article" date="2012" name="Int. J. Syst. Evol. Microbiol.">
        <title>Vibrio caribbeanicus sp. nov., isolated from the marine sponge Scleritoderma cyanea.</title>
        <authorList>
            <person name="Hoffmann M."/>
            <person name="Monday S.R."/>
            <person name="Allard M.W."/>
            <person name="Strain E.A."/>
            <person name="Whittaker P."/>
            <person name="Naum M."/>
            <person name="McCarthy P.J."/>
            <person name="Lopez J.V."/>
            <person name="Fischer M."/>
            <person name="Brown E.W."/>
        </authorList>
    </citation>
    <scope>NUCLEOTIDE SEQUENCE [LARGE SCALE GENOMIC DNA]</scope>
    <source>
        <strain evidence="8 9">ATCC 19109</strain>
    </source>
</reference>
<dbReference type="Gene3D" id="3.30.70.270">
    <property type="match status" value="1"/>
</dbReference>
<dbReference type="InterPro" id="IPR000160">
    <property type="entry name" value="GGDEF_dom"/>
</dbReference>
<dbReference type="eggNOG" id="COG3706">
    <property type="taxonomic scope" value="Bacteria"/>
</dbReference>
<feature type="domain" description="GGDEF" evidence="6">
    <location>
        <begin position="465"/>
        <end position="599"/>
    </location>
</feature>
<dbReference type="Proteomes" id="UP000030071">
    <property type="component" value="Chromosome 2"/>
</dbReference>
<dbReference type="CDD" id="cd06225">
    <property type="entry name" value="HAMP"/>
    <property type="match status" value="1"/>
</dbReference>
<dbReference type="Pfam" id="PF00672">
    <property type="entry name" value="HAMP"/>
    <property type="match status" value="1"/>
</dbReference>
<evidence type="ECO:0000256" key="4">
    <source>
        <dbReference type="SAM" id="Phobius"/>
    </source>
</evidence>
<dbReference type="AlphaFoldDB" id="F9T995"/>
<name>F9T995_9VIBR</name>
<feature type="transmembrane region" description="Helical" evidence="4">
    <location>
        <begin position="362"/>
        <end position="383"/>
    </location>
</feature>
<dbReference type="SUPFAM" id="SSF55073">
    <property type="entry name" value="Nucleotide cyclase"/>
    <property type="match status" value="1"/>
</dbReference>
<dbReference type="PANTHER" id="PTHR45138">
    <property type="entry name" value="REGULATORY COMPONENTS OF SENSORY TRANSDUCTION SYSTEM"/>
    <property type="match status" value="1"/>
</dbReference>
<evidence type="ECO:0000256" key="1">
    <source>
        <dbReference type="ARBA" id="ARBA00001946"/>
    </source>
</evidence>
<dbReference type="InterPro" id="IPR043128">
    <property type="entry name" value="Rev_trsase/Diguanyl_cyclase"/>
</dbReference>
<dbReference type="GeneID" id="23446155"/>
<proteinExistence type="predicted"/>
<dbReference type="GO" id="GO:0052621">
    <property type="term" value="F:diguanylate cyclase activity"/>
    <property type="evidence" value="ECO:0007669"/>
    <property type="project" value="UniProtKB-EC"/>
</dbReference>
<evidence type="ECO:0000313" key="7">
    <source>
        <dbReference type="EMBL" id="AIW15526.1"/>
    </source>
</evidence>
<dbReference type="PROSITE" id="PS50887">
    <property type="entry name" value="GGDEF"/>
    <property type="match status" value="1"/>
</dbReference>
<evidence type="ECO:0000256" key="2">
    <source>
        <dbReference type="ARBA" id="ARBA00012528"/>
    </source>
</evidence>